<gene>
    <name evidence="1" type="ORF">SDC9_83110</name>
</gene>
<reference evidence="1" key="1">
    <citation type="submission" date="2019-08" db="EMBL/GenBank/DDBJ databases">
        <authorList>
            <person name="Kucharzyk K."/>
            <person name="Murdoch R.W."/>
            <person name="Higgins S."/>
            <person name="Loffler F."/>
        </authorList>
    </citation>
    <scope>NUCLEOTIDE SEQUENCE</scope>
</reference>
<name>A0A644Z6S1_9ZZZZ</name>
<dbReference type="EMBL" id="VSSQ01007631">
    <property type="protein sequence ID" value="MPM36512.1"/>
    <property type="molecule type" value="Genomic_DNA"/>
</dbReference>
<evidence type="ECO:0008006" key="2">
    <source>
        <dbReference type="Google" id="ProtNLM"/>
    </source>
</evidence>
<dbReference type="InterPro" id="IPR028994">
    <property type="entry name" value="Integrin_alpha_N"/>
</dbReference>
<sequence>MNLNRKHSFRIALILLAVAMVVILFVLGQNSNIEKRNEKTPSNNSFVASDIEETKVAVTSESTTIATLDCAKFYESGIFPPSSTPTWLEYTNENDHTTLTISREITFSDRRSYCLDIPDSDFVINIERDNKHYFLSGSEILRKVNKNFGDSPKNITQQLTVPTWQDLDGDGEAEIVLNFELSGANCCSVTTVLYFNLQTGEFKPTNGIVRKFSLVAKSKDLDHDGIPEFVTRDSDFSNALGAAVAQNGIAPIQIFRYEGNQIIDVTKEYPTVVEEDSYYWIRYKASNDDLSSRQLALGAYLADMCLLGKEAEAWPAFDLICAGSSSTEDCEAFAAKAKQVLPQLGYR</sequence>
<dbReference type="AlphaFoldDB" id="A0A644Z6S1"/>
<dbReference type="SUPFAM" id="SSF69318">
    <property type="entry name" value="Integrin alpha N-terminal domain"/>
    <property type="match status" value="1"/>
</dbReference>
<protein>
    <recommendedName>
        <fullName evidence="2">VCBS repeat-containing protein</fullName>
    </recommendedName>
</protein>
<evidence type="ECO:0000313" key="1">
    <source>
        <dbReference type="EMBL" id="MPM36512.1"/>
    </source>
</evidence>
<proteinExistence type="predicted"/>
<accession>A0A644Z6S1</accession>
<organism evidence="1">
    <name type="scientific">bioreactor metagenome</name>
    <dbReference type="NCBI Taxonomy" id="1076179"/>
    <lineage>
        <taxon>unclassified sequences</taxon>
        <taxon>metagenomes</taxon>
        <taxon>ecological metagenomes</taxon>
    </lineage>
</organism>
<comment type="caution">
    <text evidence="1">The sequence shown here is derived from an EMBL/GenBank/DDBJ whole genome shotgun (WGS) entry which is preliminary data.</text>
</comment>